<feature type="domain" description="Peptidase S9A N-terminal" evidence="9">
    <location>
        <begin position="185"/>
        <end position="598"/>
    </location>
</feature>
<organism evidence="10 11">
    <name type="scientific">Synchytrium microbalum</name>
    <dbReference type="NCBI Taxonomy" id="1806994"/>
    <lineage>
        <taxon>Eukaryota</taxon>
        <taxon>Fungi</taxon>
        <taxon>Fungi incertae sedis</taxon>
        <taxon>Chytridiomycota</taxon>
        <taxon>Chytridiomycota incertae sedis</taxon>
        <taxon>Chytridiomycetes</taxon>
        <taxon>Synchytriales</taxon>
        <taxon>Synchytriaceae</taxon>
        <taxon>Synchytrium</taxon>
    </lineage>
</organism>
<evidence type="ECO:0000256" key="7">
    <source>
        <dbReference type="SAM" id="MobiDB-lite"/>
    </source>
</evidence>
<dbReference type="GeneID" id="42007432"/>
<evidence type="ECO:0000259" key="9">
    <source>
        <dbReference type="Pfam" id="PF02897"/>
    </source>
</evidence>
<protein>
    <recommendedName>
        <fullName evidence="6">Prolyl endopeptidase</fullName>
        <ecNumber evidence="6">3.4.21.-</ecNumber>
    </recommendedName>
</protein>
<dbReference type="OrthoDB" id="248387at2759"/>
<dbReference type="EMBL" id="QEAO01000090">
    <property type="protein sequence ID" value="TPX30171.1"/>
    <property type="molecule type" value="Genomic_DNA"/>
</dbReference>
<comment type="function">
    <text evidence="5">Serine peptidase whose precise substrate specificity remains unclear. Does not cleave peptides after a arginine or lysine residue. Regulates trans-Golgi network morphology and sorting by regulating the membrane binding of the AP-1 complex. May play a role in the regulation of synaptic vesicle exocytosis.</text>
</comment>
<comment type="similarity">
    <text evidence="1 6">Belongs to the peptidase S9A family.</text>
</comment>
<sequence length="771" mass="88104">MNSRPASRSNSLSNVNARPPVLRDSTSENNSASPPFPSRVQQVMDDLQPLARRQSFHNELPESPPRSQSPRTLPRGRTHDHRALSPPVPIVNTANSIHPPLNDVTALDEYITSDPNNLIQILPDLINLLERFCLDYPETCQDVWSKLKITLEYAERKKAAIAKTLPKIETPTSPICAPISYEWTNVHNEVIRDDYAYLNQKENPQVLDYIERENAYSSKMLAHTKPLQKLLYKEFVSRLDEAEGSASVIMPDGFKYYTRKVPGEEYLVHCRQDPETGVEDVYLNENELANSEAFADASFFHLGFSKHSTDMKLVAYGIDSSGNERNSVFFLNIETKETLSDRLEGVYEHLEFSNDSKSAYYTFLDDYERAYQLKRHHIGSVDPPVILYHEEDEMFFLTLTKSCNSKYIILNSSAQVTSETRYISAEDSSDVPHLLIPRREGMQYSCENHDGWWYILTNDDAKNKWMFRVPVLENLKPQPQNWEEWYEHRETVIEHRDFVLVEDYQLRKNHLVVFERSNCLQNIRIIDLSVSGFTSYHYVGFGEMVYALWPGSVNEEVADLSKTALFDTNILRFTYTSFVQPKQVVDYNMDMRTMKVVHEERVQGDMPYDPALYSSRRLFATGIDGTTVPISLVYRKDLLGMNMLPAVPNPCLLHSYGAYGACVQPIFSTSRLSLLDRGFVYAIAHVRGGAEMGNAWYEEGKLSKKPNTFQDFVSVAEYLCKEGYTSPAKLAIYGRSAGGLLIGASINLRPELFRSALTEVPFVDVINTMQV</sequence>
<feature type="domain" description="Peptidase S9 prolyl oligopeptidase catalytic" evidence="8">
    <location>
        <begin position="667"/>
        <end position="770"/>
    </location>
</feature>
<name>A0A507BRZ7_9FUNG</name>
<proteinExistence type="inferred from homology"/>
<evidence type="ECO:0000256" key="4">
    <source>
        <dbReference type="ARBA" id="ARBA00022825"/>
    </source>
</evidence>
<feature type="region of interest" description="Disordered" evidence="7">
    <location>
        <begin position="56"/>
        <end position="94"/>
    </location>
</feature>
<gene>
    <name evidence="10" type="ORF">SmJEL517_g06209</name>
</gene>
<dbReference type="PANTHER" id="PTHR11757:SF19">
    <property type="entry name" value="PROLYL ENDOPEPTIDASE-LIKE"/>
    <property type="match status" value="1"/>
</dbReference>
<dbReference type="Pfam" id="PF00326">
    <property type="entry name" value="Peptidase_S9"/>
    <property type="match status" value="1"/>
</dbReference>
<reference evidence="10 11" key="1">
    <citation type="journal article" date="2019" name="Sci. Rep.">
        <title>Comparative genomics of chytrid fungi reveal insights into the obligate biotrophic and pathogenic lifestyle of Synchytrium endobioticum.</title>
        <authorList>
            <person name="van de Vossenberg B.T.L.H."/>
            <person name="Warris S."/>
            <person name="Nguyen H.D.T."/>
            <person name="van Gent-Pelzer M.P.E."/>
            <person name="Joly D.L."/>
            <person name="van de Geest H.C."/>
            <person name="Bonants P.J.M."/>
            <person name="Smith D.S."/>
            <person name="Levesque C.A."/>
            <person name="van der Lee T.A.J."/>
        </authorList>
    </citation>
    <scope>NUCLEOTIDE SEQUENCE [LARGE SCALE GENOMIC DNA]</scope>
    <source>
        <strain evidence="10 11">JEL517</strain>
    </source>
</reference>
<evidence type="ECO:0000256" key="2">
    <source>
        <dbReference type="ARBA" id="ARBA00022670"/>
    </source>
</evidence>
<dbReference type="InterPro" id="IPR029058">
    <property type="entry name" value="AB_hydrolase_fold"/>
</dbReference>
<dbReference type="InterPro" id="IPR023302">
    <property type="entry name" value="Pept_S9A_N"/>
</dbReference>
<dbReference type="RefSeq" id="XP_031021895.1">
    <property type="nucleotide sequence ID" value="XM_031172135.1"/>
</dbReference>
<dbReference type="AlphaFoldDB" id="A0A507BRZ7"/>
<dbReference type="InterPro" id="IPR051543">
    <property type="entry name" value="Serine_Peptidase_S9A"/>
</dbReference>
<evidence type="ECO:0000256" key="6">
    <source>
        <dbReference type="RuleBase" id="RU368024"/>
    </source>
</evidence>
<evidence type="ECO:0000313" key="10">
    <source>
        <dbReference type="EMBL" id="TPX30171.1"/>
    </source>
</evidence>
<evidence type="ECO:0000256" key="3">
    <source>
        <dbReference type="ARBA" id="ARBA00022801"/>
    </source>
</evidence>
<comment type="caution">
    <text evidence="10">The sequence shown here is derived from an EMBL/GenBank/DDBJ whole genome shotgun (WGS) entry which is preliminary data.</text>
</comment>
<dbReference type="SUPFAM" id="SSF53474">
    <property type="entry name" value="alpha/beta-Hydrolases"/>
    <property type="match status" value="1"/>
</dbReference>
<dbReference type="Proteomes" id="UP000319731">
    <property type="component" value="Unassembled WGS sequence"/>
</dbReference>
<dbReference type="InterPro" id="IPR001375">
    <property type="entry name" value="Peptidase_S9_cat"/>
</dbReference>
<dbReference type="SUPFAM" id="SSF50993">
    <property type="entry name" value="Peptidase/esterase 'gauge' domain"/>
    <property type="match status" value="1"/>
</dbReference>
<dbReference type="PANTHER" id="PTHR11757">
    <property type="entry name" value="PROTEASE FAMILY S9A OLIGOPEPTIDASE"/>
    <property type="match status" value="1"/>
</dbReference>
<keyword evidence="11" id="KW-1185">Reference proteome</keyword>
<dbReference type="Gene3D" id="3.40.50.1820">
    <property type="entry name" value="alpha/beta hydrolase"/>
    <property type="match status" value="1"/>
</dbReference>
<evidence type="ECO:0000259" key="8">
    <source>
        <dbReference type="Pfam" id="PF00326"/>
    </source>
</evidence>
<dbReference type="Gene3D" id="2.130.10.120">
    <property type="entry name" value="Prolyl oligopeptidase, N-terminal domain"/>
    <property type="match status" value="1"/>
</dbReference>
<dbReference type="InterPro" id="IPR002470">
    <property type="entry name" value="Peptidase_S9A"/>
</dbReference>
<evidence type="ECO:0000313" key="11">
    <source>
        <dbReference type="Proteomes" id="UP000319731"/>
    </source>
</evidence>
<keyword evidence="3 6" id="KW-0378">Hydrolase</keyword>
<dbReference type="PRINTS" id="PR00862">
    <property type="entry name" value="PROLIGOPTASE"/>
</dbReference>
<feature type="compositionally biased region" description="Polar residues" evidence="7">
    <location>
        <begin position="1"/>
        <end position="16"/>
    </location>
</feature>
<dbReference type="EC" id="3.4.21.-" evidence="6"/>
<keyword evidence="2 6" id="KW-0645">Protease</keyword>
<dbReference type="Pfam" id="PF02897">
    <property type="entry name" value="Peptidase_S9_N"/>
    <property type="match status" value="1"/>
</dbReference>
<evidence type="ECO:0000256" key="1">
    <source>
        <dbReference type="ARBA" id="ARBA00005228"/>
    </source>
</evidence>
<keyword evidence="4 6" id="KW-0720">Serine protease</keyword>
<dbReference type="GO" id="GO:0004252">
    <property type="term" value="F:serine-type endopeptidase activity"/>
    <property type="evidence" value="ECO:0007669"/>
    <property type="project" value="UniProtKB-UniRule"/>
</dbReference>
<accession>A0A507BRZ7</accession>
<dbReference type="GO" id="GO:0006508">
    <property type="term" value="P:proteolysis"/>
    <property type="evidence" value="ECO:0007669"/>
    <property type="project" value="UniProtKB-KW"/>
</dbReference>
<feature type="region of interest" description="Disordered" evidence="7">
    <location>
        <begin position="1"/>
        <end position="43"/>
    </location>
</feature>
<evidence type="ECO:0000256" key="5">
    <source>
        <dbReference type="ARBA" id="ARBA00045448"/>
    </source>
</evidence>